<dbReference type="Pfam" id="PF08240">
    <property type="entry name" value="ADH_N"/>
    <property type="match status" value="1"/>
</dbReference>
<dbReference type="GO" id="GO:0008270">
    <property type="term" value="F:zinc ion binding"/>
    <property type="evidence" value="ECO:0007669"/>
    <property type="project" value="InterPro"/>
</dbReference>
<dbReference type="GO" id="GO:0003960">
    <property type="term" value="F:quinone reductase (NADPH) activity"/>
    <property type="evidence" value="ECO:0007669"/>
    <property type="project" value="TreeGrafter"/>
</dbReference>
<dbReference type="InterPro" id="IPR020843">
    <property type="entry name" value="ER"/>
</dbReference>
<dbReference type="Gene3D" id="3.90.180.10">
    <property type="entry name" value="Medium-chain alcohol dehydrogenases, catalytic domain"/>
    <property type="match status" value="1"/>
</dbReference>
<dbReference type="RefSeq" id="WP_206658659.1">
    <property type="nucleotide sequence ID" value="NZ_CP071182.1"/>
</dbReference>
<dbReference type="InterPro" id="IPR013149">
    <property type="entry name" value="ADH-like_C"/>
</dbReference>
<keyword evidence="5" id="KW-1185">Reference proteome</keyword>
<dbReference type="PROSITE" id="PS01162">
    <property type="entry name" value="QOR_ZETA_CRYSTAL"/>
    <property type="match status" value="1"/>
</dbReference>
<dbReference type="InterPro" id="IPR002364">
    <property type="entry name" value="Quin_OxRdtase/zeta-crystal_CS"/>
</dbReference>
<reference evidence="4 5" key="1">
    <citation type="submission" date="2021-02" db="EMBL/GenBank/DDBJ databases">
        <title>Alicyclobacillus curvatus sp. nov. and Alicyclobacillus mengziensis sp. nov., two acidophilic bacteria isolated from acid mine drainage.</title>
        <authorList>
            <person name="Huang Y."/>
        </authorList>
    </citation>
    <scope>NUCLEOTIDE SEQUENCE [LARGE SCALE GENOMIC DNA]</scope>
    <source>
        <strain evidence="4 5">S30H14</strain>
    </source>
</reference>
<dbReference type="GO" id="GO:0035925">
    <property type="term" value="F:mRNA 3'-UTR AU-rich region binding"/>
    <property type="evidence" value="ECO:0007669"/>
    <property type="project" value="TreeGrafter"/>
</dbReference>
<evidence type="ECO:0000256" key="1">
    <source>
        <dbReference type="ARBA" id="ARBA00022857"/>
    </source>
</evidence>
<dbReference type="Pfam" id="PF00107">
    <property type="entry name" value="ADH_zinc_N"/>
    <property type="match status" value="1"/>
</dbReference>
<gene>
    <name evidence="4" type="ORF">JZ786_10720</name>
</gene>
<dbReference type="SUPFAM" id="SSF51735">
    <property type="entry name" value="NAD(P)-binding Rossmann-fold domains"/>
    <property type="match status" value="1"/>
</dbReference>
<dbReference type="InterPro" id="IPR036291">
    <property type="entry name" value="NAD(P)-bd_dom_sf"/>
</dbReference>
<organism evidence="4 5">
    <name type="scientific">Alicyclobacillus mengziensis</name>
    <dbReference type="NCBI Taxonomy" id="2931921"/>
    <lineage>
        <taxon>Bacteria</taxon>
        <taxon>Bacillati</taxon>
        <taxon>Bacillota</taxon>
        <taxon>Bacilli</taxon>
        <taxon>Bacillales</taxon>
        <taxon>Alicyclobacillaceae</taxon>
        <taxon>Alicyclobacillus</taxon>
    </lineage>
</organism>
<proteinExistence type="predicted"/>
<dbReference type="InterPro" id="IPR013154">
    <property type="entry name" value="ADH-like_N"/>
</dbReference>
<dbReference type="GO" id="GO:0070402">
    <property type="term" value="F:NADPH binding"/>
    <property type="evidence" value="ECO:0007669"/>
    <property type="project" value="TreeGrafter"/>
</dbReference>
<dbReference type="Proteomes" id="UP000663505">
    <property type="component" value="Chromosome"/>
</dbReference>
<evidence type="ECO:0000259" key="3">
    <source>
        <dbReference type="SMART" id="SM00829"/>
    </source>
</evidence>
<feature type="domain" description="Enoyl reductase (ER)" evidence="3">
    <location>
        <begin position="10"/>
        <end position="320"/>
    </location>
</feature>
<evidence type="ECO:0000313" key="4">
    <source>
        <dbReference type="EMBL" id="QSO49348.1"/>
    </source>
</evidence>
<dbReference type="PANTHER" id="PTHR48106">
    <property type="entry name" value="QUINONE OXIDOREDUCTASE PIG3-RELATED"/>
    <property type="match status" value="1"/>
</dbReference>
<evidence type="ECO:0000256" key="2">
    <source>
        <dbReference type="ARBA" id="ARBA00023002"/>
    </source>
</evidence>
<sequence>MQAIVVDSLGDAHVLQVHNVPEPQLGPRQVLIQVLGSSVNAADVARRRGIDKVEPFIPGLDTFGEIVGMGTEVTKFSLGQRVIAFPKEGSYAEYVAADETHAFVMDPVPDVLEAIGSPLAAFTAYNVIKRLGQLVPGESVLIHGASGGVGVLAGQMAKLLGAKTVIGTTRSAAKTDQLKQLGFDVVVDTTVDNFKDVTLEVTGGEGADVVLDILGGNVLSQSIACMARFGRLVCIGTNLAGHVDVDVTHIHAECKSIIGSSFGLVRRFAPGVMQGMAKDVIPWLAHGDLRVPIAGVFRLSEAAAAHASFEQSTHVGKIILSMTEQ</sequence>
<keyword evidence="2" id="KW-0560">Oxidoreductase</keyword>
<dbReference type="SMART" id="SM00829">
    <property type="entry name" value="PKS_ER"/>
    <property type="match status" value="1"/>
</dbReference>
<dbReference type="GO" id="GO:0005829">
    <property type="term" value="C:cytosol"/>
    <property type="evidence" value="ECO:0007669"/>
    <property type="project" value="TreeGrafter"/>
</dbReference>
<dbReference type="Gene3D" id="3.40.50.720">
    <property type="entry name" value="NAD(P)-binding Rossmann-like Domain"/>
    <property type="match status" value="1"/>
</dbReference>
<dbReference type="KEGG" id="afx:JZ786_10720"/>
<dbReference type="AlphaFoldDB" id="A0A9X7W242"/>
<evidence type="ECO:0000313" key="5">
    <source>
        <dbReference type="Proteomes" id="UP000663505"/>
    </source>
</evidence>
<dbReference type="PANTHER" id="PTHR48106:SF13">
    <property type="entry name" value="QUINONE OXIDOREDUCTASE-RELATED"/>
    <property type="match status" value="1"/>
</dbReference>
<dbReference type="InterPro" id="IPR011032">
    <property type="entry name" value="GroES-like_sf"/>
</dbReference>
<name>A0A9X7W242_9BACL</name>
<dbReference type="SUPFAM" id="SSF50129">
    <property type="entry name" value="GroES-like"/>
    <property type="match status" value="1"/>
</dbReference>
<protein>
    <submittedName>
        <fullName evidence="4">Zinc-binding dehydrogenase</fullName>
    </submittedName>
</protein>
<dbReference type="EMBL" id="CP071182">
    <property type="protein sequence ID" value="QSO49348.1"/>
    <property type="molecule type" value="Genomic_DNA"/>
</dbReference>
<accession>A0A9X7W242</accession>
<keyword evidence="1" id="KW-0521">NADP</keyword>